<evidence type="ECO:0000313" key="1">
    <source>
        <dbReference type="EMBL" id="MBJ7602790.1"/>
    </source>
</evidence>
<protein>
    <submittedName>
        <fullName evidence="1">Uncharacterized protein</fullName>
    </submittedName>
</protein>
<organism evidence="1 2">
    <name type="scientific">Candidatus Dormiibacter inghamiae</name>
    <dbReference type="NCBI Taxonomy" id="3127013"/>
    <lineage>
        <taxon>Bacteria</taxon>
        <taxon>Bacillati</taxon>
        <taxon>Candidatus Dormiibacterota</taxon>
        <taxon>Candidatus Dormibacteria</taxon>
        <taxon>Candidatus Dormibacterales</taxon>
        <taxon>Candidatus Dormibacteraceae</taxon>
        <taxon>Candidatus Dormiibacter</taxon>
    </lineage>
</organism>
<dbReference type="AlphaFoldDB" id="A0A934KIN3"/>
<comment type="caution">
    <text evidence="1">The sequence shown here is derived from an EMBL/GenBank/DDBJ whole genome shotgun (WGS) entry which is preliminary data.</text>
</comment>
<evidence type="ECO:0000313" key="2">
    <source>
        <dbReference type="Proteomes" id="UP000620075"/>
    </source>
</evidence>
<sequence length="73" mass="7653">MRAEVGQGLAVLVGDHRVTPPSDAVIVGVFNVADGRSGAGDEVRRRCGVDDRLLLLGGGEVVEQEESRVLLLA</sequence>
<dbReference type="EMBL" id="JAEKNQ010000024">
    <property type="protein sequence ID" value="MBJ7602790.1"/>
    <property type="molecule type" value="Genomic_DNA"/>
</dbReference>
<name>A0A934KIN3_9BACT</name>
<accession>A0A934KIN3</accession>
<dbReference type="Proteomes" id="UP000620075">
    <property type="component" value="Unassembled WGS sequence"/>
</dbReference>
<proteinExistence type="predicted"/>
<gene>
    <name evidence="1" type="ORF">JF888_06305</name>
</gene>
<reference evidence="1 2" key="1">
    <citation type="submission" date="2020-10" db="EMBL/GenBank/DDBJ databases">
        <title>Ca. Dormibacterota MAGs.</title>
        <authorList>
            <person name="Montgomery K."/>
        </authorList>
    </citation>
    <scope>NUCLEOTIDE SEQUENCE [LARGE SCALE GENOMIC DNA]</scope>
    <source>
        <strain evidence="1">SC8811_S16_3</strain>
    </source>
</reference>
<dbReference type="RefSeq" id="WP_338177717.1">
    <property type="nucleotide sequence ID" value="NZ_JAEKNQ010000024.1"/>
</dbReference>